<accession>A0A9J7BUS3</accession>
<proteinExistence type="predicted"/>
<reference evidence="1" key="1">
    <citation type="submission" date="2021-04" db="EMBL/GenBank/DDBJ databases">
        <title>Phylogenetic analysis of Acidobacteriaceae.</title>
        <authorList>
            <person name="Qiu L."/>
            <person name="Zhang Q."/>
        </authorList>
    </citation>
    <scope>NUCLEOTIDE SEQUENCE</scope>
    <source>
        <strain evidence="1">DSM 25168</strain>
    </source>
</reference>
<protein>
    <submittedName>
        <fullName evidence="1">Uncharacterized protein</fullName>
    </submittedName>
</protein>
<organism evidence="1 2">
    <name type="scientific">Occallatibacter riparius</name>
    <dbReference type="NCBI Taxonomy" id="1002689"/>
    <lineage>
        <taxon>Bacteria</taxon>
        <taxon>Pseudomonadati</taxon>
        <taxon>Acidobacteriota</taxon>
        <taxon>Terriglobia</taxon>
        <taxon>Terriglobales</taxon>
        <taxon>Acidobacteriaceae</taxon>
        <taxon>Occallatibacter</taxon>
    </lineage>
</organism>
<dbReference type="Proteomes" id="UP001059380">
    <property type="component" value="Chromosome"/>
</dbReference>
<sequence length="100" mass="10966">MLCRKPSKNTGTPQLRSASPAHRLSIWIVAPKGSKMVDYDALSVRMNVTRLRIQIGNSSNEQQSKCVAETIAMISQTQERIVQTDVLIADLREALVGAAT</sequence>
<name>A0A9J7BUS3_9BACT</name>
<dbReference type="AlphaFoldDB" id="A0A9J7BUS3"/>
<evidence type="ECO:0000313" key="1">
    <source>
        <dbReference type="EMBL" id="UWZ86627.1"/>
    </source>
</evidence>
<keyword evidence="2" id="KW-1185">Reference proteome</keyword>
<dbReference type="RefSeq" id="WP_260796265.1">
    <property type="nucleotide sequence ID" value="NZ_CP093313.1"/>
</dbReference>
<gene>
    <name evidence="1" type="ORF">MOP44_11935</name>
</gene>
<evidence type="ECO:0000313" key="2">
    <source>
        <dbReference type="Proteomes" id="UP001059380"/>
    </source>
</evidence>
<dbReference type="KEGG" id="orp:MOP44_11935"/>
<dbReference type="EMBL" id="CP093313">
    <property type="protein sequence ID" value="UWZ86627.1"/>
    <property type="molecule type" value="Genomic_DNA"/>
</dbReference>